<comment type="caution">
    <text evidence="8">The sequence shown here is derived from an EMBL/GenBank/DDBJ whole genome shotgun (WGS) entry which is preliminary data.</text>
</comment>
<gene>
    <name evidence="8" type="ORF">GCM10011390_28750</name>
</gene>
<organism evidence="8 9">
    <name type="scientific">Aureimonas endophytica</name>
    <dbReference type="NCBI Taxonomy" id="2027858"/>
    <lineage>
        <taxon>Bacteria</taxon>
        <taxon>Pseudomonadati</taxon>
        <taxon>Pseudomonadota</taxon>
        <taxon>Alphaproteobacteria</taxon>
        <taxon>Hyphomicrobiales</taxon>
        <taxon>Aurantimonadaceae</taxon>
        <taxon>Aureimonas</taxon>
    </lineage>
</organism>
<feature type="transmembrane region" description="Helical" evidence="6">
    <location>
        <begin position="73"/>
        <end position="100"/>
    </location>
</feature>
<feature type="region of interest" description="Disordered" evidence="5">
    <location>
        <begin position="276"/>
        <end position="303"/>
    </location>
</feature>
<dbReference type="Gene3D" id="2.30.30.60">
    <property type="match status" value="1"/>
</dbReference>
<dbReference type="PANTHER" id="PTHR30566:SF27">
    <property type="entry name" value="MECHANOSENSITIVE ION CHANNEL PROTEIN"/>
    <property type="match status" value="1"/>
</dbReference>
<keyword evidence="2 6" id="KW-0812">Transmembrane</keyword>
<evidence type="ECO:0000256" key="5">
    <source>
        <dbReference type="SAM" id="MobiDB-lite"/>
    </source>
</evidence>
<dbReference type="RefSeq" id="WP_188909589.1">
    <property type="nucleotide sequence ID" value="NZ_BMIQ01000004.1"/>
</dbReference>
<dbReference type="Proteomes" id="UP000644699">
    <property type="component" value="Unassembled WGS sequence"/>
</dbReference>
<evidence type="ECO:0000259" key="7">
    <source>
        <dbReference type="Pfam" id="PF00924"/>
    </source>
</evidence>
<dbReference type="GO" id="GO:0008381">
    <property type="term" value="F:mechanosensitive monoatomic ion channel activity"/>
    <property type="evidence" value="ECO:0007669"/>
    <property type="project" value="UniProtKB-ARBA"/>
</dbReference>
<dbReference type="InterPro" id="IPR023408">
    <property type="entry name" value="MscS_beta-dom_sf"/>
</dbReference>
<evidence type="ECO:0000313" key="8">
    <source>
        <dbReference type="EMBL" id="GGE07958.1"/>
    </source>
</evidence>
<feature type="transmembrane region" description="Helical" evidence="6">
    <location>
        <begin position="12"/>
        <end position="30"/>
    </location>
</feature>
<name>A0A916ZPQ5_9HYPH</name>
<reference evidence="8" key="1">
    <citation type="journal article" date="2014" name="Int. J. Syst. Evol. Microbiol.">
        <title>Complete genome sequence of Corynebacterium casei LMG S-19264T (=DSM 44701T), isolated from a smear-ripened cheese.</title>
        <authorList>
            <consortium name="US DOE Joint Genome Institute (JGI-PGF)"/>
            <person name="Walter F."/>
            <person name="Albersmeier A."/>
            <person name="Kalinowski J."/>
            <person name="Ruckert C."/>
        </authorList>
    </citation>
    <scope>NUCLEOTIDE SEQUENCE</scope>
    <source>
        <strain evidence="8">CGMCC 1.15367</strain>
    </source>
</reference>
<dbReference type="InterPro" id="IPR006685">
    <property type="entry name" value="MscS_channel_2nd"/>
</dbReference>
<feature type="transmembrane region" description="Helical" evidence="6">
    <location>
        <begin position="50"/>
        <end position="67"/>
    </location>
</feature>
<dbReference type="PANTHER" id="PTHR30566">
    <property type="entry name" value="YNAI-RELATED MECHANOSENSITIVE ION CHANNEL"/>
    <property type="match status" value="1"/>
</dbReference>
<protein>
    <recommendedName>
        <fullName evidence="7">Mechanosensitive ion channel MscS domain-containing protein</fullName>
    </recommendedName>
</protein>
<dbReference type="InterPro" id="IPR010920">
    <property type="entry name" value="LSM_dom_sf"/>
</dbReference>
<evidence type="ECO:0000256" key="4">
    <source>
        <dbReference type="ARBA" id="ARBA00023136"/>
    </source>
</evidence>
<dbReference type="Pfam" id="PF00924">
    <property type="entry name" value="MS_channel_2nd"/>
    <property type="match status" value="1"/>
</dbReference>
<proteinExistence type="predicted"/>
<evidence type="ECO:0000256" key="1">
    <source>
        <dbReference type="ARBA" id="ARBA00004370"/>
    </source>
</evidence>
<dbReference type="AlphaFoldDB" id="A0A916ZPQ5"/>
<keyword evidence="4 6" id="KW-0472">Membrane</keyword>
<dbReference type="SUPFAM" id="SSF50182">
    <property type="entry name" value="Sm-like ribonucleoproteins"/>
    <property type="match status" value="1"/>
</dbReference>
<dbReference type="GO" id="GO:0016020">
    <property type="term" value="C:membrane"/>
    <property type="evidence" value="ECO:0007669"/>
    <property type="project" value="UniProtKB-SubCell"/>
</dbReference>
<sequence>MPSFITAKLAENIGLSLCILGLAFVGRFLVERAVTREADRLVARQRRFTVRALANLLVAFALLAVWMSEIQNLVFSLTAVMVALVVATKELIMCAAGAVLRFGGQLFKVGDRIEIAGLHGEVIDHGLFSTTIMELPHHGFGHLSTGRRLTLPNSVLLAGTVRVEAQPRHFAPHRFTLTLEHPVPVEAAVARLEGACAEALACDADRAARFHRMTAAKLGTEIDGPGHAVTVTTTEFGKLQFTVMLYCLVKDAHALQQKVTRAFLAEALTAAPPLAAPAAKPQEGWPEIARRLGQQPQLRSNAA</sequence>
<keyword evidence="9" id="KW-1185">Reference proteome</keyword>
<feature type="domain" description="Mechanosensitive ion channel MscS" evidence="7">
    <location>
        <begin position="105"/>
        <end position="134"/>
    </location>
</feature>
<evidence type="ECO:0000256" key="2">
    <source>
        <dbReference type="ARBA" id="ARBA00022692"/>
    </source>
</evidence>
<comment type="subcellular location">
    <subcellularLocation>
        <location evidence="1">Membrane</location>
    </subcellularLocation>
</comment>
<evidence type="ECO:0000256" key="6">
    <source>
        <dbReference type="SAM" id="Phobius"/>
    </source>
</evidence>
<evidence type="ECO:0000313" key="9">
    <source>
        <dbReference type="Proteomes" id="UP000644699"/>
    </source>
</evidence>
<reference evidence="8" key="2">
    <citation type="submission" date="2020-09" db="EMBL/GenBank/DDBJ databases">
        <authorList>
            <person name="Sun Q."/>
            <person name="Zhou Y."/>
        </authorList>
    </citation>
    <scope>NUCLEOTIDE SEQUENCE</scope>
    <source>
        <strain evidence="8">CGMCC 1.15367</strain>
    </source>
</reference>
<feature type="compositionally biased region" description="Polar residues" evidence="5">
    <location>
        <begin position="294"/>
        <end position="303"/>
    </location>
</feature>
<accession>A0A916ZPQ5</accession>
<dbReference type="EMBL" id="BMIQ01000004">
    <property type="protein sequence ID" value="GGE07958.1"/>
    <property type="molecule type" value="Genomic_DNA"/>
</dbReference>
<evidence type="ECO:0000256" key="3">
    <source>
        <dbReference type="ARBA" id="ARBA00022989"/>
    </source>
</evidence>
<keyword evidence="3 6" id="KW-1133">Transmembrane helix</keyword>